<evidence type="ECO:0000256" key="1">
    <source>
        <dbReference type="SAM" id="SignalP"/>
    </source>
</evidence>
<evidence type="ECO:0000313" key="3">
    <source>
        <dbReference type="Proteomes" id="UP000807504"/>
    </source>
</evidence>
<dbReference type="AlphaFoldDB" id="A0A8T0EXX6"/>
<dbReference type="Proteomes" id="UP000807504">
    <property type="component" value="Unassembled WGS sequence"/>
</dbReference>
<feature type="chain" id="PRO_5035917703" evidence="1">
    <location>
        <begin position="21"/>
        <end position="128"/>
    </location>
</feature>
<feature type="signal peptide" evidence="1">
    <location>
        <begin position="1"/>
        <end position="20"/>
    </location>
</feature>
<reference evidence="2" key="1">
    <citation type="journal article" date="2020" name="bioRxiv">
        <title>Chromosome-level reference genome of the European wasp spider Argiope bruennichi: a resource for studies on range expansion and evolutionary adaptation.</title>
        <authorList>
            <person name="Sheffer M.M."/>
            <person name="Hoppe A."/>
            <person name="Krehenwinkel H."/>
            <person name="Uhl G."/>
            <person name="Kuss A.W."/>
            <person name="Jensen L."/>
            <person name="Jensen C."/>
            <person name="Gillespie R.G."/>
            <person name="Hoff K.J."/>
            <person name="Prost S."/>
        </authorList>
    </citation>
    <scope>NUCLEOTIDE SEQUENCE</scope>
</reference>
<comment type="caution">
    <text evidence="2">The sequence shown here is derived from an EMBL/GenBank/DDBJ whole genome shotgun (WGS) entry which is preliminary data.</text>
</comment>
<organism evidence="2 3">
    <name type="scientific">Argiope bruennichi</name>
    <name type="common">Wasp spider</name>
    <name type="synonym">Aranea bruennichi</name>
    <dbReference type="NCBI Taxonomy" id="94029"/>
    <lineage>
        <taxon>Eukaryota</taxon>
        <taxon>Metazoa</taxon>
        <taxon>Ecdysozoa</taxon>
        <taxon>Arthropoda</taxon>
        <taxon>Chelicerata</taxon>
        <taxon>Arachnida</taxon>
        <taxon>Araneae</taxon>
        <taxon>Araneomorphae</taxon>
        <taxon>Entelegynae</taxon>
        <taxon>Araneoidea</taxon>
        <taxon>Araneidae</taxon>
        <taxon>Argiope</taxon>
    </lineage>
</organism>
<accession>A0A8T0EXX6</accession>
<dbReference type="EMBL" id="JABXBU010001863">
    <property type="protein sequence ID" value="KAF8781468.1"/>
    <property type="molecule type" value="Genomic_DNA"/>
</dbReference>
<reference evidence="2" key="2">
    <citation type="submission" date="2020-06" db="EMBL/GenBank/DDBJ databases">
        <authorList>
            <person name="Sheffer M."/>
        </authorList>
    </citation>
    <scope>NUCLEOTIDE SEQUENCE</scope>
</reference>
<gene>
    <name evidence="2" type="ORF">HNY73_011859</name>
</gene>
<keyword evidence="3" id="KW-1185">Reference proteome</keyword>
<dbReference type="OrthoDB" id="6451582at2759"/>
<keyword evidence="1" id="KW-0732">Signal</keyword>
<proteinExistence type="predicted"/>
<evidence type="ECO:0000313" key="2">
    <source>
        <dbReference type="EMBL" id="KAF8781468.1"/>
    </source>
</evidence>
<protein>
    <submittedName>
        <fullName evidence="2">Uncharacterized protein</fullName>
    </submittedName>
</protein>
<name>A0A8T0EXX6_ARGBR</name>
<sequence>MLFTIFVALPVLLVAPLVLAEEKEYSMAEVQEYICGDKHKDVSETVMECVGQQDFTPYKDCMMECYPGLEGISKDELKAYHCSQSPGDLEKGDECMVNKLKEEGKTEEVKEIMNELKACIEAGLGERK</sequence>